<keyword evidence="2" id="KW-0732">Signal</keyword>
<feature type="coiled-coil region" evidence="1">
    <location>
        <begin position="370"/>
        <end position="440"/>
    </location>
</feature>
<evidence type="ECO:0000256" key="1">
    <source>
        <dbReference type="SAM" id="Coils"/>
    </source>
</evidence>
<feature type="coiled-coil region" evidence="1">
    <location>
        <begin position="106"/>
        <end position="162"/>
    </location>
</feature>
<sequence>MRPKTRIILAAASCLLTLAVLIPSLSVAADAKPRFDYRRGVAIEETALCYAKLNYKQPVCAQRCAKTYSADTVKTRDQGVLIRMFAENPIRNNYSQVAQAMTDELYRDLGVHLEALKKKAAALQERMGQTGYVAIPEDARLLKDYQDEIDELRTRIEEQVAIRVMKTRDDLIALLVKYVRDESGSYIPKGYVQPNYQSLLLAKPDTGLMSALKQKFGDFFSPQQKDEHGFVVNQKIDLSGDYLGLDAETHQQADLKKRTDCETVCAADREAGLPVCQQDFERLRKAKCDADYALGVRYCNTIPQEQYKACNDEYVRLHGQCYEAPGIYQADFRYPDLDKVPPEMRSFMDTEAATDKAIGLKLDAEWQSLKNELDAKRANATQKIEDWLRAWKDGRAAQAGADQKEKVLDRTSDEILQKELERKRRAARQKENEKEVKRIDDTLRDKKRSQLVKNADKNARPILADYATAKKIADEAKKEGLIPKSPTEPDKSKVSVSGTVFDIAFNTLLDVANIFPSLKPYSEAARGTYIAGGSAYGDITSGSDNPKLSAGANQQIERGQKIAARLGGGAVIQTFGGLVHEIGGGLPGTGLITPGFITDKIYEDLGKVGEKVQNQWTEDADEAAKSALSRPGSPGLTFANRWAGNAGTNTMTFEPKDRSGEPVKGADGKPLVVDFSRSANWRQFGSDDAPTVYLTPVDDYGVPNTSFYLRLRPSDHKVELIKKESLLEPDGRTSNEAWSVGEWNY</sequence>
<accession>A0A1F7U2T5</accession>
<evidence type="ECO:0000256" key="2">
    <source>
        <dbReference type="SAM" id="SignalP"/>
    </source>
</evidence>
<proteinExistence type="predicted"/>
<protein>
    <submittedName>
        <fullName evidence="3">Uncharacterized protein</fullName>
    </submittedName>
</protein>
<keyword evidence="1" id="KW-0175">Coiled coil</keyword>
<name>A0A1F7U2T5_9BACT</name>
<evidence type="ECO:0000313" key="4">
    <source>
        <dbReference type="Proteomes" id="UP000177088"/>
    </source>
</evidence>
<evidence type="ECO:0000313" key="3">
    <source>
        <dbReference type="EMBL" id="OGL72589.1"/>
    </source>
</evidence>
<feature type="signal peptide" evidence="2">
    <location>
        <begin position="1"/>
        <end position="28"/>
    </location>
</feature>
<dbReference type="Proteomes" id="UP000177088">
    <property type="component" value="Unassembled WGS sequence"/>
</dbReference>
<dbReference type="EMBL" id="MGEA01000091">
    <property type="protein sequence ID" value="OGL72589.1"/>
    <property type="molecule type" value="Genomic_DNA"/>
</dbReference>
<feature type="chain" id="PRO_5009532961" evidence="2">
    <location>
        <begin position="29"/>
        <end position="745"/>
    </location>
</feature>
<organism evidence="3 4">
    <name type="scientific">Candidatus Uhrbacteria bacterium RIFCSPHIGHO2_02_FULL_60_10</name>
    <dbReference type="NCBI Taxonomy" id="1802392"/>
    <lineage>
        <taxon>Bacteria</taxon>
        <taxon>Candidatus Uhriibacteriota</taxon>
    </lineage>
</organism>
<gene>
    <name evidence="3" type="ORF">A3C96_02625</name>
</gene>
<dbReference type="AlphaFoldDB" id="A0A1F7U2T5"/>
<comment type="caution">
    <text evidence="3">The sequence shown here is derived from an EMBL/GenBank/DDBJ whole genome shotgun (WGS) entry which is preliminary data.</text>
</comment>
<reference evidence="3 4" key="1">
    <citation type="journal article" date="2016" name="Nat. Commun.">
        <title>Thousands of microbial genomes shed light on interconnected biogeochemical processes in an aquifer system.</title>
        <authorList>
            <person name="Anantharaman K."/>
            <person name="Brown C.T."/>
            <person name="Hug L.A."/>
            <person name="Sharon I."/>
            <person name="Castelle C.J."/>
            <person name="Probst A.J."/>
            <person name="Thomas B.C."/>
            <person name="Singh A."/>
            <person name="Wilkins M.J."/>
            <person name="Karaoz U."/>
            <person name="Brodie E.L."/>
            <person name="Williams K.H."/>
            <person name="Hubbard S.S."/>
            <person name="Banfield J.F."/>
        </authorList>
    </citation>
    <scope>NUCLEOTIDE SEQUENCE [LARGE SCALE GENOMIC DNA]</scope>
</reference>